<dbReference type="Proteomes" id="UP000184603">
    <property type="component" value="Unassembled WGS sequence"/>
</dbReference>
<dbReference type="OrthoDB" id="9808041at2"/>
<evidence type="ECO:0000256" key="4">
    <source>
        <dbReference type="ARBA" id="ARBA00016218"/>
    </source>
</evidence>
<dbReference type="RefSeq" id="WP_073611703.1">
    <property type="nucleotide sequence ID" value="NZ_FRFE01000001.1"/>
</dbReference>
<evidence type="ECO:0000256" key="11">
    <source>
        <dbReference type="ARBA" id="ARBA00029766"/>
    </source>
</evidence>
<dbReference type="AlphaFoldDB" id="A0A1M7XWV4"/>
<dbReference type="EMBL" id="FRFE01000001">
    <property type="protein sequence ID" value="SHO43275.1"/>
    <property type="molecule type" value="Genomic_DNA"/>
</dbReference>
<dbReference type="GO" id="GO:0016301">
    <property type="term" value="F:kinase activity"/>
    <property type="evidence" value="ECO:0007669"/>
    <property type="project" value="UniProtKB-KW"/>
</dbReference>
<evidence type="ECO:0000259" key="13">
    <source>
        <dbReference type="Pfam" id="PF01288"/>
    </source>
</evidence>
<dbReference type="STRING" id="1121416.SAMN02745220_00363"/>
<protein>
    <recommendedName>
        <fullName evidence="4">2-amino-4-hydroxy-6-hydroxymethyldihydropteridine pyrophosphokinase</fullName>
        <ecNumber evidence="3">2.7.6.3</ecNumber>
    </recommendedName>
    <alternativeName>
        <fullName evidence="11">6-hydroxymethyl-7,8-dihydropterin pyrophosphokinase</fullName>
    </alternativeName>
    <alternativeName>
        <fullName evidence="12">7,8-dihydro-6-hydroxymethylpterin-pyrophosphokinase</fullName>
    </alternativeName>
</protein>
<gene>
    <name evidence="14" type="ORF">SAMN02745220_00363</name>
</gene>
<evidence type="ECO:0000256" key="2">
    <source>
        <dbReference type="ARBA" id="ARBA00005810"/>
    </source>
</evidence>
<evidence type="ECO:0000256" key="6">
    <source>
        <dbReference type="ARBA" id="ARBA00022741"/>
    </source>
</evidence>
<comment type="function">
    <text evidence="10">Catalyzes the transfer of pyrophosphate from adenosine triphosphate (ATP) to 6-hydroxymethyl-7,8-dihydropterin, an enzymatic step in folate biosynthesis pathway.</text>
</comment>
<dbReference type="SUPFAM" id="SSF55083">
    <property type="entry name" value="6-hydroxymethyl-7,8-dihydropterin pyrophosphokinase, HPPK"/>
    <property type="match status" value="1"/>
</dbReference>
<dbReference type="GO" id="GO:0003848">
    <property type="term" value="F:2-amino-4-hydroxy-6-hydroxymethyldihydropteridine diphosphokinase activity"/>
    <property type="evidence" value="ECO:0007669"/>
    <property type="project" value="UniProtKB-EC"/>
</dbReference>
<dbReference type="InterPro" id="IPR035907">
    <property type="entry name" value="Hppk_sf"/>
</dbReference>
<evidence type="ECO:0000313" key="15">
    <source>
        <dbReference type="Proteomes" id="UP000184603"/>
    </source>
</evidence>
<keyword evidence="6" id="KW-0547">Nucleotide-binding</keyword>
<accession>A0A1M7XWV4</accession>
<evidence type="ECO:0000256" key="1">
    <source>
        <dbReference type="ARBA" id="ARBA00005051"/>
    </source>
</evidence>
<dbReference type="GO" id="GO:0005524">
    <property type="term" value="F:ATP binding"/>
    <property type="evidence" value="ECO:0007669"/>
    <property type="project" value="UniProtKB-KW"/>
</dbReference>
<dbReference type="Pfam" id="PF01288">
    <property type="entry name" value="HPPK"/>
    <property type="match status" value="1"/>
</dbReference>
<dbReference type="PANTHER" id="PTHR43071">
    <property type="entry name" value="2-AMINO-4-HYDROXY-6-HYDROXYMETHYLDIHYDROPTERIDINE PYROPHOSPHOKINASE"/>
    <property type="match status" value="1"/>
</dbReference>
<evidence type="ECO:0000256" key="3">
    <source>
        <dbReference type="ARBA" id="ARBA00013253"/>
    </source>
</evidence>
<dbReference type="GO" id="GO:0046654">
    <property type="term" value="P:tetrahydrofolate biosynthetic process"/>
    <property type="evidence" value="ECO:0007669"/>
    <property type="project" value="UniProtKB-UniPathway"/>
</dbReference>
<feature type="domain" description="7,8-dihydro-6-hydroxymethylpterin-pyrophosphokinase" evidence="13">
    <location>
        <begin position="10"/>
        <end position="141"/>
    </location>
</feature>
<evidence type="ECO:0000256" key="7">
    <source>
        <dbReference type="ARBA" id="ARBA00022777"/>
    </source>
</evidence>
<dbReference type="PANTHER" id="PTHR43071:SF1">
    <property type="entry name" value="2-AMINO-4-HYDROXY-6-HYDROXYMETHYLDIHYDROPTERIDINE PYROPHOSPHOKINASE"/>
    <property type="match status" value="1"/>
</dbReference>
<keyword evidence="8" id="KW-0067">ATP-binding</keyword>
<dbReference type="EC" id="2.7.6.3" evidence="3"/>
<evidence type="ECO:0000256" key="8">
    <source>
        <dbReference type="ARBA" id="ARBA00022840"/>
    </source>
</evidence>
<proteinExistence type="inferred from homology"/>
<keyword evidence="7 14" id="KW-0418">Kinase</keyword>
<keyword evidence="15" id="KW-1185">Reference proteome</keyword>
<reference evidence="14 15" key="1">
    <citation type="submission" date="2016-12" db="EMBL/GenBank/DDBJ databases">
        <authorList>
            <person name="Song W.-J."/>
            <person name="Kurnit D.M."/>
        </authorList>
    </citation>
    <scope>NUCLEOTIDE SEQUENCE [LARGE SCALE GENOMIC DNA]</scope>
    <source>
        <strain evidence="14 15">DSM 18488</strain>
    </source>
</reference>
<name>A0A1M7XWV4_9BACT</name>
<dbReference type="CDD" id="cd00483">
    <property type="entry name" value="HPPK"/>
    <property type="match status" value="1"/>
</dbReference>
<evidence type="ECO:0000256" key="9">
    <source>
        <dbReference type="ARBA" id="ARBA00022909"/>
    </source>
</evidence>
<dbReference type="NCBIfam" id="TIGR01498">
    <property type="entry name" value="folK"/>
    <property type="match status" value="1"/>
</dbReference>
<comment type="similarity">
    <text evidence="2">Belongs to the HPPK family.</text>
</comment>
<sequence length="180" mass="20308">MKADESARVFIGMGSNLGNSPETLLAAWEILGQDSKIHLVALSSPYVSAPVDMHSQHWFTNAVGELRTALGPEELLAKLMEVEATLGRVRDEQAFGYQDRTIDLDLLYYGEEQCDDPELVLPHPHLHDRLFVLSPLLEIAPDFYDIRRGKTVRELKERLEIRMAEGAVRKQEISPSNWPG</sequence>
<keyword evidence="5" id="KW-0808">Transferase</keyword>
<comment type="pathway">
    <text evidence="1">Cofactor biosynthesis; tetrahydrofolate biosynthesis; 2-amino-4-hydroxy-6-hydroxymethyl-7,8-dihydropteridine diphosphate from 7,8-dihydroneopterin triphosphate: step 4/4.</text>
</comment>
<organism evidence="14 15">
    <name type="scientific">Desulfopila aestuarii DSM 18488</name>
    <dbReference type="NCBI Taxonomy" id="1121416"/>
    <lineage>
        <taxon>Bacteria</taxon>
        <taxon>Pseudomonadati</taxon>
        <taxon>Thermodesulfobacteriota</taxon>
        <taxon>Desulfobulbia</taxon>
        <taxon>Desulfobulbales</taxon>
        <taxon>Desulfocapsaceae</taxon>
        <taxon>Desulfopila</taxon>
    </lineage>
</organism>
<evidence type="ECO:0000256" key="10">
    <source>
        <dbReference type="ARBA" id="ARBA00029409"/>
    </source>
</evidence>
<dbReference type="Gene3D" id="3.30.70.560">
    <property type="entry name" value="7,8-Dihydro-6-hydroxymethylpterin-pyrophosphokinase HPPK"/>
    <property type="match status" value="1"/>
</dbReference>
<dbReference type="InterPro" id="IPR000550">
    <property type="entry name" value="Hppk"/>
</dbReference>
<evidence type="ECO:0000256" key="5">
    <source>
        <dbReference type="ARBA" id="ARBA00022679"/>
    </source>
</evidence>
<dbReference type="GO" id="GO:0046656">
    <property type="term" value="P:folic acid biosynthetic process"/>
    <property type="evidence" value="ECO:0007669"/>
    <property type="project" value="UniProtKB-KW"/>
</dbReference>
<keyword evidence="9" id="KW-0289">Folate biosynthesis</keyword>
<evidence type="ECO:0000256" key="12">
    <source>
        <dbReference type="ARBA" id="ARBA00033413"/>
    </source>
</evidence>
<evidence type="ECO:0000313" key="14">
    <source>
        <dbReference type="EMBL" id="SHO43275.1"/>
    </source>
</evidence>
<dbReference type="UniPathway" id="UPA00077">
    <property type="reaction ID" value="UER00155"/>
</dbReference>